<reference evidence="3" key="1">
    <citation type="submission" date="2022-12" db="EMBL/GenBank/DDBJ databases">
        <title>Draft genome assemblies for two species of Escallonia (Escalloniales).</title>
        <authorList>
            <person name="Chanderbali A."/>
            <person name="Dervinis C."/>
            <person name="Anghel I."/>
            <person name="Soltis D."/>
            <person name="Soltis P."/>
            <person name="Zapata F."/>
        </authorList>
    </citation>
    <scope>NUCLEOTIDE SEQUENCE</scope>
    <source>
        <strain evidence="3">UCBG64.0493</strain>
        <tissue evidence="3">Leaf</tissue>
    </source>
</reference>
<dbReference type="Gene3D" id="1.25.40.10">
    <property type="entry name" value="Tetratricopeptide repeat domain"/>
    <property type="match status" value="1"/>
</dbReference>
<sequence>MISSYAESGLCDEAFALFSQLEKLDNYPLMKPDVISWSAVINGFASNGRCEDSLELFRQMQLAKGCGNVVVAAEIVAAVAEIVVVAGIVAAGGIDGPDWRV</sequence>
<dbReference type="PANTHER" id="PTHR47926:SF344">
    <property type="entry name" value="OS07G0636900 PROTEIN"/>
    <property type="match status" value="1"/>
</dbReference>
<feature type="repeat" description="PPR" evidence="2">
    <location>
        <begin position="33"/>
        <end position="63"/>
    </location>
</feature>
<dbReference type="Pfam" id="PF01535">
    <property type="entry name" value="PPR"/>
    <property type="match status" value="1"/>
</dbReference>
<dbReference type="GO" id="GO:0009451">
    <property type="term" value="P:RNA modification"/>
    <property type="evidence" value="ECO:0007669"/>
    <property type="project" value="InterPro"/>
</dbReference>
<evidence type="ECO:0008006" key="5">
    <source>
        <dbReference type="Google" id="ProtNLM"/>
    </source>
</evidence>
<gene>
    <name evidence="3" type="ORF">RJ639_003133</name>
</gene>
<evidence type="ECO:0000256" key="1">
    <source>
        <dbReference type="ARBA" id="ARBA00022737"/>
    </source>
</evidence>
<dbReference type="InterPro" id="IPR046960">
    <property type="entry name" value="PPR_At4g14850-like_plant"/>
</dbReference>
<dbReference type="AlphaFoldDB" id="A0AA88W132"/>
<accession>A0AA88W132</accession>
<dbReference type="GO" id="GO:0003723">
    <property type="term" value="F:RNA binding"/>
    <property type="evidence" value="ECO:0007669"/>
    <property type="project" value="InterPro"/>
</dbReference>
<organism evidence="3 4">
    <name type="scientific">Escallonia herrerae</name>
    <dbReference type="NCBI Taxonomy" id="1293975"/>
    <lineage>
        <taxon>Eukaryota</taxon>
        <taxon>Viridiplantae</taxon>
        <taxon>Streptophyta</taxon>
        <taxon>Embryophyta</taxon>
        <taxon>Tracheophyta</taxon>
        <taxon>Spermatophyta</taxon>
        <taxon>Magnoliopsida</taxon>
        <taxon>eudicotyledons</taxon>
        <taxon>Gunneridae</taxon>
        <taxon>Pentapetalae</taxon>
        <taxon>asterids</taxon>
        <taxon>campanulids</taxon>
        <taxon>Escalloniales</taxon>
        <taxon>Escalloniaceae</taxon>
        <taxon>Escallonia</taxon>
    </lineage>
</organism>
<name>A0AA88W132_9ASTE</name>
<dbReference type="PROSITE" id="PS51375">
    <property type="entry name" value="PPR"/>
    <property type="match status" value="1"/>
</dbReference>
<dbReference type="Proteomes" id="UP001188597">
    <property type="component" value="Unassembled WGS sequence"/>
</dbReference>
<dbReference type="InterPro" id="IPR011990">
    <property type="entry name" value="TPR-like_helical_dom_sf"/>
</dbReference>
<evidence type="ECO:0000313" key="3">
    <source>
        <dbReference type="EMBL" id="KAK3018702.1"/>
    </source>
</evidence>
<dbReference type="PANTHER" id="PTHR47926">
    <property type="entry name" value="PENTATRICOPEPTIDE REPEAT-CONTAINING PROTEIN"/>
    <property type="match status" value="1"/>
</dbReference>
<comment type="caution">
    <text evidence="3">The sequence shown here is derived from an EMBL/GenBank/DDBJ whole genome shotgun (WGS) entry which is preliminary data.</text>
</comment>
<evidence type="ECO:0000256" key="2">
    <source>
        <dbReference type="PROSITE-ProRule" id="PRU00708"/>
    </source>
</evidence>
<protein>
    <recommendedName>
        <fullName evidence="5">Pentatricopeptide repeat-containing protein</fullName>
    </recommendedName>
</protein>
<dbReference type="NCBIfam" id="TIGR00756">
    <property type="entry name" value="PPR"/>
    <property type="match status" value="1"/>
</dbReference>
<dbReference type="EMBL" id="JAVXUP010000923">
    <property type="protein sequence ID" value="KAK3018702.1"/>
    <property type="molecule type" value="Genomic_DNA"/>
</dbReference>
<keyword evidence="4" id="KW-1185">Reference proteome</keyword>
<dbReference type="InterPro" id="IPR002885">
    <property type="entry name" value="PPR_rpt"/>
</dbReference>
<proteinExistence type="predicted"/>
<dbReference type="Pfam" id="PF12854">
    <property type="entry name" value="PPR_1"/>
    <property type="match status" value="1"/>
</dbReference>
<keyword evidence="1" id="KW-0677">Repeat</keyword>
<evidence type="ECO:0000313" key="4">
    <source>
        <dbReference type="Proteomes" id="UP001188597"/>
    </source>
</evidence>